<dbReference type="AlphaFoldDB" id="A0A133N0M9"/>
<dbReference type="Proteomes" id="UP000502899">
    <property type="component" value="Chromosome"/>
</dbReference>
<sequence length="57" mass="6428">MKLVIGNKNNVFIIKVFKLSDLYEKYTPIKDVIGNNKNVTCPKKFGESGDVSATFFI</sequence>
<dbReference type="RefSeq" id="WP_002842360.1">
    <property type="nucleotide sequence ID" value="NZ_CAMPWK010000002.1"/>
</dbReference>
<evidence type="ECO:0000313" key="1">
    <source>
        <dbReference type="EMBL" id="QKH80443.1"/>
    </source>
</evidence>
<organism evidence="1 2">
    <name type="scientific">Finegoldia magna</name>
    <name type="common">Peptostreptococcus magnus</name>
    <dbReference type="NCBI Taxonomy" id="1260"/>
    <lineage>
        <taxon>Bacteria</taxon>
        <taxon>Bacillati</taxon>
        <taxon>Bacillota</taxon>
        <taxon>Tissierellia</taxon>
        <taxon>Tissierellales</taxon>
        <taxon>Peptoniphilaceae</taxon>
        <taxon>Finegoldia</taxon>
    </lineage>
</organism>
<protein>
    <submittedName>
        <fullName evidence="1">Uncharacterized protein</fullName>
    </submittedName>
</protein>
<accession>A0A133N0M9</accession>
<gene>
    <name evidence="1" type="ORF">FOC70_08815</name>
</gene>
<proteinExistence type="predicted"/>
<evidence type="ECO:0000313" key="2">
    <source>
        <dbReference type="Proteomes" id="UP000502899"/>
    </source>
</evidence>
<reference evidence="1 2" key="1">
    <citation type="submission" date="2020-05" db="EMBL/GenBank/DDBJ databases">
        <title>FDA dAtabase for Regulatory Grade micrObial Sequences (FDA-ARGOS): Supporting development and validation of Infectious Disease Dx tests.</title>
        <authorList>
            <person name="Pederson C."/>
            <person name="Tallon L."/>
            <person name="Sadzewicz L."/>
            <person name="Zhao X."/>
            <person name="Vavikolanu K."/>
            <person name="Mehta A."/>
            <person name="Aluvathingal J."/>
            <person name="Nadendla S."/>
            <person name="Myers T."/>
            <person name="Yan Y."/>
            <person name="Sichtig H."/>
        </authorList>
    </citation>
    <scope>NUCLEOTIDE SEQUENCE [LARGE SCALE GENOMIC DNA]</scope>
    <source>
        <strain evidence="1 2">FDAARGOS_764</strain>
    </source>
</reference>
<dbReference type="EMBL" id="CP054000">
    <property type="protein sequence ID" value="QKH80443.1"/>
    <property type="molecule type" value="Genomic_DNA"/>
</dbReference>
<name>A0A133N0M9_FINMA</name>